<keyword evidence="8" id="KW-1185">Reference proteome</keyword>
<comment type="caution">
    <text evidence="7">The sequence shown here is derived from an EMBL/GenBank/DDBJ whole genome shotgun (WGS) entry which is preliminary data.</text>
</comment>
<dbReference type="Gene3D" id="2.60.40.1220">
    <property type="match status" value="1"/>
</dbReference>
<evidence type="ECO:0000256" key="1">
    <source>
        <dbReference type="ARBA" id="ARBA00006429"/>
    </source>
</evidence>
<organism evidence="7 8">
    <name type="scientific">Dokdonella fugitiva</name>
    <dbReference type="NCBI Taxonomy" id="328517"/>
    <lineage>
        <taxon>Bacteria</taxon>
        <taxon>Pseudomonadati</taxon>
        <taxon>Pseudomonadota</taxon>
        <taxon>Gammaproteobacteria</taxon>
        <taxon>Lysobacterales</taxon>
        <taxon>Rhodanobacteraceae</taxon>
        <taxon>Dokdonella</taxon>
    </lineage>
</organism>
<feature type="domain" description="SbsA Ig-like" evidence="6">
    <location>
        <begin position="238"/>
        <end position="338"/>
    </location>
</feature>
<feature type="chain" id="PRO_5020194498" evidence="5">
    <location>
        <begin position="25"/>
        <end position="741"/>
    </location>
</feature>
<keyword evidence="3 5" id="KW-0732">Signal</keyword>
<dbReference type="PANTHER" id="PTHR33607">
    <property type="entry name" value="ENDONUCLEASE-1"/>
    <property type="match status" value="1"/>
</dbReference>
<dbReference type="Pfam" id="PF13205">
    <property type="entry name" value="Big_5"/>
    <property type="match status" value="2"/>
</dbReference>
<evidence type="ECO:0000259" key="6">
    <source>
        <dbReference type="Pfam" id="PF13205"/>
    </source>
</evidence>
<sequence>MQYAKGAFGAALLLFLASAPAAHAQYVPLVGGTPAAEHFDTLAATGTGTTLPAGWHFVEAGSNANATYAADNGGTAGGNTYSYGTGSASERALGMLRSGSLQPLIGAELGNDSGLVVDHIDVTYAGEQWRLGATGRSDRLDFQYSLDATSINDGSATWVDVDALDFASPVTTGAVGALDGNLAANRGAIAGTIAGLSLAPGAHLWVRWVDLDIAGAEDGLAIDDVQFAIAGDPPVDLPPTVASTTPAAGASGVATGTTLAVTFSEAVATTGTWYTIACSNSAAHTASVAGGPTTYTLTPSPAFAANETCTWTILAAHVTDLDGTPDPLAADHVVTFATQDPATTPPSVVSTEPANGATNVAIASDVRVTFSEPVTTANAFALACDSTPIALDESGTGAQRTLTPATVLPAGGHCAFTIDADGVHDLDGIAMGADVVVAFQVATGTLDGYYAQVNTSSPEQLRCSLHATIKGHTIYPYSGSGTNTWTILEIAQQDPNNPAKMIDVYRNRSYAIGSDRAGTGSGLTYNREHTWPNSLGFANSSLAAYTDTHMLWLSDTSQNASRGNKPFSNCASGCTELPTEANNGVGGGSGVYPGNSNWVHSPDGNAGSFEVWNHRKGEMARAMFYMAIRYEGIAAEAAHDGVIPDLELTDNRSLITITSNTAAKAYMGLLTTLLDWHLQDPPDAEEVARNDVIQSFQGNRNPFVDHPEWATRALFESSEPAVCEPVVPSDVIFANGFDAAP</sequence>
<dbReference type="EMBL" id="SLWQ01000014">
    <property type="protein sequence ID" value="TCO36133.1"/>
    <property type="molecule type" value="Genomic_DNA"/>
</dbReference>
<dbReference type="AlphaFoldDB" id="A0A4R2HX26"/>
<dbReference type="InterPro" id="IPR007346">
    <property type="entry name" value="Endonuclease-I"/>
</dbReference>
<protein>
    <submittedName>
        <fullName evidence="7">Ig-like domain-containing protein</fullName>
    </submittedName>
</protein>
<comment type="similarity">
    <text evidence="1">Belongs to the EndA/NucM nuclease family.</text>
</comment>
<reference evidence="7 8" key="1">
    <citation type="journal article" date="2015" name="Stand. Genomic Sci.">
        <title>Genomic Encyclopedia of Bacterial and Archaeal Type Strains, Phase III: the genomes of soil and plant-associated and newly described type strains.</title>
        <authorList>
            <person name="Whitman W.B."/>
            <person name="Woyke T."/>
            <person name="Klenk H.P."/>
            <person name="Zhou Y."/>
            <person name="Lilburn T.G."/>
            <person name="Beck B.J."/>
            <person name="De Vos P."/>
            <person name="Vandamme P."/>
            <person name="Eisen J.A."/>
            <person name="Garrity G."/>
            <person name="Hugenholtz P."/>
            <person name="Kyrpides N.C."/>
        </authorList>
    </citation>
    <scope>NUCLEOTIDE SEQUENCE [LARGE SCALE GENOMIC DNA]</scope>
    <source>
        <strain evidence="7 8">A3</strain>
    </source>
</reference>
<name>A0A4R2HX26_9GAMM</name>
<dbReference type="InterPro" id="IPR044925">
    <property type="entry name" value="His-Me_finger_sf"/>
</dbReference>
<evidence type="ECO:0000256" key="4">
    <source>
        <dbReference type="ARBA" id="ARBA00022801"/>
    </source>
</evidence>
<dbReference type="Proteomes" id="UP000294862">
    <property type="component" value="Unassembled WGS sequence"/>
</dbReference>
<feature type="signal peptide" evidence="5">
    <location>
        <begin position="1"/>
        <end position="24"/>
    </location>
</feature>
<feature type="domain" description="SbsA Ig-like" evidence="6">
    <location>
        <begin position="343"/>
        <end position="440"/>
    </location>
</feature>
<dbReference type="PANTHER" id="PTHR33607:SF2">
    <property type="entry name" value="ENDONUCLEASE-1"/>
    <property type="match status" value="1"/>
</dbReference>
<dbReference type="RefSeq" id="WP_241988140.1">
    <property type="nucleotide sequence ID" value="NZ_SLWQ01000014.1"/>
</dbReference>
<evidence type="ECO:0000256" key="5">
    <source>
        <dbReference type="SAM" id="SignalP"/>
    </source>
</evidence>
<dbReference type="Pfam" id="PF04231">
    <property type="entry name" value="Endonuclease_1"/>
    <property type="match status" value="1"/>
</dbReference>
<accession>A0A4R2HX26</accession>
<evidence type="ECO:0000313" key="8">
    <source>
        <dbReference type="Proteomes" id="UP000294862"/>
    </source>
</evidence>
<evidence type="ECO:0000256" key="3">
    <source>
        <dbReference type="ARBA" id="ARBA00022729"/>
    </source>
</evidence>
<evidence type="ECO:0000313" key="7">
    <source>
        <dbReference type="EMBL" id="TCO36133.1"/>
    </source>
</evidence>
<evidence type="ECO:0000256" key="2">
    <source>
        <dbReference type="ARBA" id="ARBA00022722"/>
    </source>
</evidence>
<proteinExistence type="inferred from homology"/>
<gene>
    <name evidence="7" type="ORF">EV148_11455</name>
</gene>
<dbReference type="GO" id="GO:0016787">
    <property type="term" value="F:hydrolase activity"/>
    <property type="evidence" value="ECO:0007669"/>
    <property type="project" value="UniProtKB-KW"/>
</dbReference>
<dbReference type="InterPro" id="IPR032812">
    <property type="entry name" value="SbsA_Ig"/>
</dbReference>
<dbReference type="GO" id="GO:0004518">
    <property type="term" value="F:nuclease activity"/>
    <property type="evidence" value="ECO:0007669"/>
    <property type="project" value="UniProtKB-KW"/>
</dbReference>
<dbReference type="SUPFAM" id="SSF54060">
    <property type="entry name" value="His-Me finger endonucleases"/>
    <property type="match status" value="1"/>
</dbReference>
<dbReference type="InterPro" id="IPR014755">
    <property type="entry name" value="Cu-Rt/internalin_Ig-like"/>
</dbReference>
<keyword evidence="2" id="KW-0540">Nuclease</keyword>
<keyword evidence="4" id="KW-0378">Hydrolase</keyword>